<dbReference type="InterPro" id="IPR029063">
    <property type="entry name" value="SAM-dependent_MTases_sf"/>
</dbReference>
<dbReference type="PIRSF" id="PIRSF018005">
    <property type="entry name" value="UCP018005"/>
    <property type="match status" value="1"/>
</dbReference>
<dbReference type="STRING" id="396588.Tgr7_2473"/>
<keyword evidence="5" id="KW-1185">Reference proteome</keyword>
<dbReference type="InterPro" id="IPR051128">
    <property type="entry name" value="EgtD_Methyltrsf_superfamily"/>
</dbReference>
<dbReference type="HOGENOM" id="CLU_049766_1_0_6"/>
<organism evidence="4 5">
    <name type="scientific">Thioalkalivibrio sulfidiphilus (strain HL-EbGR7)</name>
    <dbReference type="NCBI Taxonomy" id="396588"/>
    <lineage>
        <taxon>Bacteria</taxon>
        <taxon>Pseudomonadati</taxon>
        <taxon>Pseudomonadota</taxon>
        <taxon>Gammaproteobacteria</taxon>
        <taxon>Chromatiales</taxon>
        <taxon>Ectothiorhodospiraceae</taxon>
        <taxon>Thioalkalivibrio</taxon>
    </lineage>
</organism>
<evidence type="ECO:0000313" key="5">
    <source>
        <dbReference type="Proteomes" id="UP000002383"/>
    </source>
</evidence>
<dbReference type="AlphaFoldDB" id="B8GLJ6"/>
<evidence type="ECO:0000256" key="1">
    <source>
        <dbReference type="ARBA" id="ARBA00022603"/>
    </source>
</evidence>
<dbReference type="Gene3D" id="3.40.50.150">
    <property type="entry name" value="Vaccinia Virus protein VP39"/>
    <property type="match status" value="1"/>
</dbReference>
<dbReference type="Proteomes" id="UP000002383">
    <property type="component" value="Chromosome"/>
</dbReference>
<dbReference type="PANTHER" id="PTHR43397">
    <property type="entry name" value="ERGOTHIONEINE BIOSYNTHESIS PROTEIN 1"/>
    <property type="match status" value="1"/>
</dbReference>
<dbReference type="InterPro" id="IPR017804">
    <property type="entry name" value="MeTrfase_EgtD-like"/>
</dbReference>
<dbReference type="PANTHER" id="PTHR43397:SF1">
    <property type="entry name" value="ERGOTHIONEINE BIOSYNTHESIS PROTEIN 1"/>
    <property type="match status" value="1"/>
</dbReference>
<feature type="domain" description="Histidine-specific methyltransferase SAM-dependent" evidence="3">
    <location>
        <begin position="33"/>
        <end position="336"/>
    </location>
</feature>
<keyword evidence="1" id="KW-0489">Methyltransferase</keyword>
<dbReference type="KEGG" id="tgr:Tgr7_2473"/>
<dbReference type="EMBL" id="CP001339">
    <property type="protein sequence ID" value="ACL73551.1"/>
    <property type="molecule type" value="Genomic_DNA"/>
</dbReference>
<keyword evidence="2" id="KW-0808">Transferase</keyword>
<dbReference type="GO" id="GO:0008168">
    <property type="term" value="F:methyltransferase activity"/>
    <property type="evidence" value="ECO:0007669"/>
    <property type="project" value="UniProtKB-KW"/>
</dbReference>
<dbReference type="GO" id="GO:0032259">
    <property type="term" value="P:methylation"/>
    <property type="evidence" value="ECO:0007669"/>
    <property type="project" value="UniProtKB-KW"/>
</dbReference>
<dbReference type="InterPro" id="IPR035094">
    <property type="entry name" value="EgtD"/>
</dbReference>
<dbReference type="Pfam" id="PF10017">
    <property type="entry name" value="Methyltransf_33"/>
    <property type="match status" value="1"/>
</dbReference>
<reference evidence="4 5" key="1">
    <citation type="journal article" date="2011" name="Stand. Genomic Sci.">
        <title>Complete genome sequence of 'Thioalkalivibrio sulfidophilus' HL-EbGr7.</title>
        <authorList>
            <person name="Muyzer G."/>
            <person name="Sorokin D.Y."/>
            <person name="Mavromatis K."/>
            <person name="Lapidus A."/>
            <person name="Clum A."/>
            <person name="Ivanova N."/>
            <person name="Pati A."/>
            <person name="d'Haeseleer P."/>
            <person name="Woyke T."/>
            <person name="Kyrpides N.C."/>
        </authorList>
    </citation>
    <scope>NUCLEOTIDE SEQUENCE [LARGE SCALE GENOMIC DNA]</scope>
    <source>
        <strain evidence="4 5">HL-EbGR7</strain>
    </source>
</reference>
<evidence type="ECO:0000259" key="3">
    <source>
        <dbReference type="Pfam" id="PF10017"/>
    </source>
</evidence>
<dbReference type="RefSeq" id="WP_012639026.1">
    <property type="nucleotide sequence ID" value="NC_011901.1"/>
</dbReference>
<dbReference type="eggNOG" id="COG4301">
    <property type="taxonomic scope" value="Bacteria"/>
</dbReference>
<proteinExistence type="predicted"/>
<name>B8GLJ6_THISH</name>
<sequence length="346" mass="38586">MDRLQQTSLALGPASGRFDCHVVEPGRAVPSLEEDVREGLLFAPRSLPPKYFYDARGSVLFDRICETPEYYPTRTEDALLARCADAVIAEARPDHVIELGSGASRKTRHLLDAVERAGLRHCRYWPFDVCEPMLREAGERLLARHPWLRIDALVGDYLAGLDGLPRPEGRRLFVFLGSTIGNFEPQQARDFLAGLAACMGGRDSLLLGADRVKDPSVLEAAYNDAAGITADFNLNLLRVLNRELAADFELGAFRHRAVYDPSLQRIEMHLVSTCDQVVKFGHLGESLRLEAEEPILTEISRKFTRGSVDQLLHDAGLTAFAHHEPENGYFSLIHAQLSRVCHKHPL</sequence>
<gene>
    <name evidence="4" type="ordered locus">Tgr7_2473</name>
</gene>
<evidence type="ECO:0000256" key="2">
    <source>
        <dbReference type="ARBA" id="ARBA00022679"/>
    </source>
</evidence>
<dbReference type="NCBIfam" id="TIGR03438">
    <property type="entry name" value="egtD_ergothio"/>
    <property type="match status" value="1"/>
</dbReference>
<accession>B8GLJ6</accession>
<dbReference type="SUPFAM" id="SSF53335">
    <property type="entry name" value="S-adenosyl-L-methionine-dependent methyltransferases"/>
    <property type="match status" value="1"/>
</dbReference>
<protein>
    <recommendedName>
        <fullName evidence="3">Histidine-specific methyltransferase SAM-dependent domain-containing protein</fullName>
    </recommendedName>
</protein>
<evidence type="ECO:0000313" key="4">
    <source>
        <dbReference type="EMBL" id="ACL73551.1"/>
    </source>
</evidence>
<dbReference type="InterPro" id="IPR019257">
    <property type="entry name" value="MeTrfase_dom"/>
</dbReference>
<dbReference type="OrthoDB" id="5289726at2"/>